<dbReference type="PANTHER" id="PTHR30273:SF2">
    <property type="entry name" value="PROTEIN FECR"/>
    <property type="match status" value="1"/>
</dbReference>
<dbReference type="InterPro" id="IPR032508">
    <property type="entry name" value="FecR_C"/>
</dbReference>
<dbReference type="RefSeq" id="WP_207337814.1">
    <property type="nucleotide sequence ID" value="NZ_JAFMYU010000023.1"/>
</dbReference>
<dbReference type="Pfam" id="PF16344">
    <property type="entry name" value="FecR_C"/>
    <property type="match status" value="1"/>
</dbReference>
<dbReference type="Gene3D" id="3.55.50.30">
    <property type="match status" value="1"/>
</dbReference>
<evidence type="ECO:0000313" key="4">
    <source>
        <dbReference type="Proteomes" id="UP000664795"/>
    </source>
</evidence>
<reference evidence="3 4" key="1">
    <citation type="submission" date="2021-03" db="EMBL/GenBank/DDBJ databases">
        <title>Fibrella sp. HMF5036 genome sequencing and assembly.</title>
        <authorList>
            <person name="Kang H."/>
            <person name="Kim H."/>
            <person name="Bae S."/>
            <person name="Joh K."/>
        </authorList>
    </citation>
    <scope>NUCLEOTIDE SEQUENCE [LARGE SCALE GENOMIC DNA]</scope>
    <source>
        <strain evidence="3 4">HMF5036</strain>
    </source>
</reference>
<evidence type="ECO:0000313" key="3">
    <source>
        <dbReference type="EMBL" id="MBO0933850.1"/>
    </source>
</evidence>
<dbReference type="Pfam" id="PF04773">
    <property type="entry name" value="FecR"/>
    <property type="match status" value="1"/>
</dbReference>
<evidence type="ECO:0000259" key="2">
    <source>
        <dbReference type="Pfam" id="PF16344"/>
    </source>
</evidence>
<dbReference type="Proteomes" id="UP000664795">
    <property type="component" value="Unassembled WGS sequence"/>
</dbReference>
<sequence length="353" mass="38987">MKPLPFPPDLLDRYRTNTATDDERLTVDAWYDTLPEDSDYLRLLDAASRRQLQEQTLGAIHTSLGLTGAGPQLISFQPRPSRWYRHPWFVAAALVVLVGGWWVIQLARTGNQATSGSATAVVTPGHDITPKQIRFVNQQSRMVARHLPDGTVVWLHPQADLSYPAVFADDRRNVTFSGEGFFDVAKNPHRPFLIQSGPMQIKVLGTSFNVRATPHQAIFEVAVVTGRVLVRTTPSAGRKKTDPVLLLPRQEVLYNLSSNQLTRYSLPANSRRPIYEPVSVAFANAPMNAVVDQLEARFNVRIQVANAAINACKLTADFTNQSLPAILELLCTSLDATYTMAGDTVIITGEGCQ</sequence>
<organism evidence="3 4">
    <name type="scientific">Fibrella aquatilis</name>
    <dbReference type="NCBI Taxonomy" id="2817059"/>
    <lineage>
        <taxon>Bacteria</taxon>
        <taxon>Pseudomonadati</taxon>
        <taxon>Bacteroidota</taxon>
        <taxon>Cytophagia</taxon>
        <taxon>Cytophagales</taxon>
        <taxon>Spirosomataceae</taxon>
        <taxon>Fibrella</taxon>
    </lineage>
</organism>
<feature type="domain" description="Protein FecR C-terminal" evidence="2">
    <location>
        <begin position="281"/>
        <end position="347"/>
    </location>
</feature>
<evidence type="ECO:0000259" key="1">
    <source>
        <dbReference type="Pfam" id="PF04773"/>
    </source>
</evidence>
<comment type="caution">
    <text evidence="3">The sequence shown here is derived from an EMBL/GenBank/DDBJ whole genome shotgun (WGS) entry which is preliminary data.</text>
</comment>
<dbReference type="PIRSF" id="PIRSF018266">
    <property type="entry name" value="FecR"/>
    <property type="match status" value="1"/>
</dbReference>
<dbReference type="InterPro" id="IPR012373">
    <property type="entry name" value="Ferrdict_sens_TM"/>
</dbReference>
<accession>A0A939K302</accession>
<dbReference type="EMBL" id="JAFMYU010000023">
    <property type="protein sequence ID" value="MBO0933850.1"/>
    <property type="molecule type" value="Genomic_DNA"/>
</dbReference>
<feature type="domain" description="FecR protein" evidence="1">
    <location>
        <begin position="146"/>
        <end position="228"/>
    </location>
</feature>
<dbReference type="Gene3D" id="2.60.120.1440">
    <property type="match status" value="1"/>
</dbReference>
<name>A0A939K302_9BACT</name>
<keyword evidence="4" id="KW-1185">Reference proteome</keyword>
<dbReference type="PANTHER" id="PTHR30273">
    <property type="entry name" value="PERIPLASMIC SIGNAL SENSOR AND SIGMA FACTOR ACTIVATOR FECR-RELATED"/>
    <property type="match status" value="1"/>
</dbReference>
<gene>
    <name evidence="3" type="ORF">J2I48_22770</name>
</gene>
<dbReference type="InterPro" id="IPR006860">
    <property type="entry name" value="FecR"/>
</dbReference>
<dbReference type="GO" id="GO:0016989">
    <property type="term" value="F:sigma factor antagonist activity"/>
    <property type="evidence" value="ECO:0007669"/>
    <property type="project" value="TreeGrafter"/>
</dbReference>
<proteinExistence type="predicted"/>
<dbReference type="AlphaFoldDB" id="A0A939K302"/>
<protein>
    <submittedName>
        <fullName evidence="3">FecR family protein</fullName>
    </submittedName>
</protein>